<feature type="signal peptide" evidence="1">
    <location>
        <begin position="1"/>
        <end position="19"/>
    </location>
</feature>
<accession>A0A2P5W4S1</accession>
<evidence type="ECO:0000313" key="3">
    <source>
        <dbReference type="Proteomes" id="UP000239757"/>
    </source>
</evidence>
<name>A0A2P5W4S1_GOSBA</name>
<dbReference type="EMBL" id="KZ669120">
    <property type="protein sequence ID" value="PPR86102.1"/>
    <property type="molecule type" value="Genomic_DNA"/>
</dbReference>
<evidence type="ECO:0000256" key="1">
    <source>
        <dbReference type="SAM" id="SignalP"/>
    </source>
</evidence>
<reference evidence="2 3" key="1">
    <citation type="submission" date="2015-01" db="EMBL/GenBank/DDBJ databases">
        <title>Genome of allotetraploid Gossypium barbadense reveals genomic plasticity and fiber elongation in cotton evolution.</title>
        <authorList>
            <person name="Chen X."/>
            <person name="Liu X."/>
            <person name="Zhao B."/>
            <person name="Zheng H."/>
            <person name="Hu Y."/>
            <person name="Lu G."/>
            <person name="Yang C."/>
            <person name="Chen J."/>
            <person name="Shan C."/>
            <person name="Zhang L."/>
            <person name="Zhou Y."/>
            <person name="Wang L."/>
            <person name="Guo W."/>
            <person name="Bai Y."/>
            <person name="Ruan J."/>
            <person name="Shangguan X."/>
            <person name="Mao Y."/>
            <person name="Jiang J."/>
            <person name="Zhu Y."/>
            <person name="Lei J."/>
            <person name="Kang H."/>
            <person name="Chen S."/>
            <person name="He X."/>
            <person name="Wang R."/>
            <person name="Wang Y."/>
            <person name="Chen J."/>
            <person name="Wang L."/>
            <person name="Yu S."/>
            <person name="Wang B."/>
            <person name="Wei J."/>
            <person name="Song S."/>
            <person name="Lu X."/>
            <person name="Gao Z."/>
            <person name="Gu W."/>
            <person name="Deng X."/>
            <person name="Ma D."/>
            <person name="Wang S."/>
            <person name="Liang W."/>
            <person name="Fang L."/>
            <person name="Cai C."/>
            <person name="Zhu X."/>
            <person name="Zhou B."/>
            <person name="Zhang Y."/>
            <person name="Chen Z."/>
            <person name="Xu S."/>
            <person name="Zhu R."/>
            <person name="Wang S."/>
            <person name="Zhang T."/>
            <person name="Zhao G."/>
        </authorList>
    </citation>
    <scope>NUCLEOTIDE SEQUENCE [LARGE SCALE GENOMIC DNA]</scope>
    <source>
        <strain evidence="3">cv. Xinhai21</strain>
        <tissue evidence="2">Leaf</tissue>
    </source>
</reference>
<sequence length="71" mass="7593">MSNWEFSSFMLLSPFTTRATLGSGLGGFAGVSDLHSVSGGRLEYFLVKVSVELFLDGMEVQVGCGVLKLCI</sequence>
<feature type="chain" id="PRO_5015125806" evidence="1">
    <location>
        <begin position="20"/>
        <end position="71"/>
    </location>
</feature>
<organism evidence="2 3">
    <name type="scientific">Gossypium barbadense</name>
    <name type="common">Sea Island cotton</name>
    <name type="synonym">Hibiscus barbadensis</name>
    <dbReference type="NCBI Taxonomy" id="3634"/>
    <lineage>
        <taxon>Eukaryota</taxon>
        <taxon>Viridiplantae</taxon>
        <taxon>Streptophyta</taxon>
        <taxon>Embryophyta</taxon>
        <taxon>Tracheophyta</taxon>
        <taxon>Spermatophyta</taxon>
        <taxon>Magnoliopsida</taxon>
        <taxon>eudicotyledons</taxon>
        <taxon>Gunneridae</taxon>
        <taxon>Pentapetalae</taxon>
        <taxon>rosids</taxon>
        <taxon>malvids</taxon>
        <taxon>Malvales</taxon>
        <taxon>Malvaceae</taxon>
        <taxon>Malvoideae</taxon>
        <taxon>Gossypium</taxon>
    </lineage>
</organism>
<dbReference type="AlphaFoldDB" id="A0A2P5W4S1"/>
<protein>
    <submittedName>
        <fullName evidence="2">Uncharacterized protein</fullName>
    </submittedName>
</protein>
<evidence type="ECO:0000313" key="2">
    <source>
        <dbReference type="EMBL" id="PPR86102.1"/>
    </source>
</evidence>
<dbReference type="Proteomes" id="UP000239757">
    <property type="component" value="Unassembled WGS sequence"/>
</dbReference>
<proteinExistence type="predicted"/>
<keyword evidence="1" id="KW-0732">Signal</keyword>
<gene>
    <name evidence="2" type="ORF">GOBAR_AA34588</name>
</gene>